<organism evidence="1 2">
    <name type="scientific">Mesorhizobium waimense</name>
    <dbReference type="NCBI Taxonomy" id="1300307"/>
    <lineage>
        <taxon>Bacteria</taxon>
        <taxon>Pseudomonadati</taxon>
        <taxon>Pseudomonadota</taxon>
        <taxon>Alphaproteobacteria</taxon>
        <taxon>Hyphomicrobiales</taxon>
        <taxon>Phyllobacteriaceae</taxon>
        <taxon>Mesorhizobium</taxon>
    </lineage>
</organism>
<gene>
    <name evidence="1" type="ORF">D3227_35795</name>
</gene>
<dbReference type="Gene3D" id="1.20.120.1490">
    <property type="match status" value="1"/>
</dbReference>
<evidence type="ECO:0000313" key="2">
    <source>
        <dbReference type="Proteomes" id="UP000272706"/>
    </source>
</evidence>
<dbReference type="EMBL" id="QZWZ01000060">
    <property type="protein sequence ID" value="RJT27747.1"/>
    <property type="molecule type" value="Genomic_DNA"/>
</dbReference>
<accession>A0A3A5JZC0</accession>
<reference evidence="1 2" key="1">
    <citation type="submission" date="2018-09" db="EMBL/GenBank/DDBJ databases">
        <title>Mesorhizobium carmichaelinearum sp. nov. isolated from Carmichaelinea spp. root nodules in New Zealand.</title>
        <authorList>
            <person name="De Meyer S.E."/>
        </authorList>
    </citation>
    <scope>NUCLEOTIDE SEQUENCE [LARGE SCALE GENOMIC DNA]</scope>
    <source>
        <strain evidence="1 2">ICMP19557</strain>
    </source>
</reference>
<keyword evidence="2" id="KW-1185">Reference proteome</keyword>
<protein>
    <recommendedName>
        <fullName evidence="3">Periplasmic heavy metal sensor</fullName>
    </recommendedName>
</protein>
<proteinExistence type="predicted"/>
<evidence type="ECO:0008006" key="3">
    <source>
        <dbReference type="Google" id="ProtNLM"/>
    </source>
</evidence>
<comment type="caution">
    <text evidence="1">The sequence shown here is derived from an EMBL/GenBank/DDBJ whole genome shotgun (WGS) entry which is preliminary data.</text>
</comment>
<dbReference type="OrthoDB" id="7353511at2"/>
<dbReference type="AlphaFoldDB" id="A0A3A5JZC0"/>
<dbReference type="Proteomes" id="UP000272706">
    <property type="component" value="Unassembled WGS sequence"/>
</dbReference>
<name>A0A3A5JZC0_9HYPH</name>
<sequence length="176" mass="19051">MLALLAAVPAVAQNHGLHGVSEQANPPSPYSGMETRSVKALSDDQIADLEAGRGMGLALSAELNGYPGPSHVLELAEALSLTSKQATHTRELLGQMKAVTIPLGKRLIKEEAELDRLFAERTITTTRLIEMTKAIADVQGALRTAHLRYHLDMVQLLTPEQVRRYSQLRGYAGSAN</sequence>
<evidence type="ECO:0000313" key="1">
    <source>
        <dbReference type="EMBL" id="RJT27747.1"/>
    </source>
</evidence>